<evidence type="ECO:0000256" key="1">
    <source>
        <dbReference type="SAM" id="MobiDB-lite"/>
    </source>
</evidence>
<comment type="caution">
    <text evidence="2">The sequence shown here is derived from an EMBL/GenBank/DDBJ whole genome shotgun (WGS) entry which is preliminary data.</text>
</comment>
<name>A0A1B7NTR3_9EURO</name>
<organism evidence="2 3">
    <name type="scientific">Emergomyces africanus</name>
    <dbReference type="NCBI Taxonomy" id="1955775"/>
    <lineage>
        <taxon>Eukaryota</taxon>
        <taxon>Fungi</taxon>
        <taxon>Dikarya</taxon>
        <taxon>Ascomycota</taxon>
        <taxon>Pezizomycotina</taxon>
        <taxon>Eurotiomycetes</taxon>
        <taxon>Eurotiomycetidae</taxon>
        <taxon>Onygenales</taxon>
        <taxon>Ajellomycetaceae</taxon>
        <taxon>Emergomyces</taxon>
    </lineage>
</organism>
<dbReference type="OrthoDB" id="66095at2759"/>
<dbReference type="AlphaFoldDB" id="A0A1B7NTR3"/>
<proteinExistence type="predicted"/>
<sequence>MADFIRKLIFPSPDRPPAAAQPGLSAQPTPTTSSEPPIANNTEAPISPPPYSPSPTDVGLVRAFLKSTQPALPTEIADIILNFANYSVKDVAAFNPDRNFSITSRGPGVYGLILKGPQIRELKQDGLELRDLKLEAVKFEIVSHDQGWGGEPGTQGSYRNSFSWFEVTILRRVSHSEFGVEPPPNIDGELTLADYSQTYRRFGWDFVTDDNENTVIWPIQSNRVARRESQTHEIVWMFEDGDGEGQHAESEEDTGSGSGEGFVRALQPGDVICLWARAMYPGWANIVEKAVIEVAYSD</sequence>
<protein>
    <submittedName>
        <fullName evidence="2">Uncharacterized protein</fullName>
    </submittedName>
</protein>
<dbReference type="EMBL" id="LGUA01000779">
    <property type="protein sequence ID" value="OAX80164.1"/>
    <property type="molecule type" value="Genomic_DNA"/>
</dbReference>
<feature type="region of interest" description="Disordered" evidence="1">
    <location>
        <begin position="242"/>
        <end position="261"/>
    </location>
</feature>
<dbReference type="Proteomes" id="UP000091918">
    <property type="component" value="Unassembled WGS sequence"/>
</dbReference>
<gene>
    <name evidence="2" type="ORF">ACJ72_05509</name>
</gene>
<accession>A0A1B7NTR3</accession>
<reference evidence="2 3" key="1">
    <citation type="submission" date="2015-07" db="EMBL/GenBank/DDBJ databases">
        <title>Emmonsia species relationships and genome sequence.</title>
        <authorList>
            <person name="Cuomo C.A."/>
            <person name="Schwartz I.S."/>
            <person name="Kenyon C."/>
            <person name="de Hoog G.S."/>
            <person name="Govender N.P."/>
            <person name="Botha A."/>
            <person name="Moreno L."/>
            <person name="de Vries M."/>
            <person name="Munoz J.F."/>
            <person name="Stielow J.B."/>
        </authorList>
    </citation>
    <scope>NUCLEOTIDE SEQUENCE [LARGE SCALE GENOMIC DNA]</scope>
    <source>
        <strain evidence="2 3">CBS 136260</strain>
    </source>
</reference>
<dbReference type="STRING" id="1658172.A0A1B7NTR3"/>
<evidence type="ECO:0000313" key="2">
    <source>
        <dbReference type="EMBL" id="OAX80164.1"/>
    </source>
</evidence>
<feature type="region of interest" description="Disordered" evidence="1">
    <location>
        <begin position="1"/>
        <end position="53"/>
    </location>
</feature>
<feature type="compositionally biased region" description="Polar residues" evidence="1">
    <location>
        <begin position="24"/>
        <end position="44"/>
    </location>
</feature>
<evidence type="ECO:0000313" key="3">
    <source>
        <dbReference type="Proteomes" id="UP000091918"/>
    </source>
</evidence>
<keyword evidence="3" id="KW-1185">Reference proteome</keyword>